<sequence length="272" mass="29605">MLFALLSALCWAGFDFCRKKLAKYYSAPLMSVVFSLSVLPVFFGLWVYEGARLPSDGYYLSASVSGLLAAVASVAFIRALAIGKIAIVLSMLSFTPVCSALLAWLWLAEPLTTVQILGVMGIVGGSFWLMGARFKTPEGGVWLALLTSLCWGCSIVFDKYALQYSDRTFHATYITSIVLCATAVVLRVRVKVEDIQKHICWWSVSALIFSSAVIFQLVAIELMQPGIVEGLKRSIGITSAMLVGACFFKEQLTGKQSAAIILMLLSTLVLLI</sequence>
<evidence type="ECO:0000313" key="3">
    <source>
        <dbReference type="EMBL" id="NOU50158.1"/>
    </source>
</evidence>
<feature type="transmembrane region" description="Helical" evidence="1">
    <location>
        <begin position="139"/>
        <end position="157"/>
    </location>
</feature>
<evidence type="ECO:0000313" key="4">
    <source>
        <dbReference type="Proteomes" id="UP000586305"/>
    </source>
</evidence>
<evidence type="ECO:0000259" key="2">
    <source>
        <dbReference type="Pfam" id="PF00892"/>
    </source>
</evidence>
<dbReference type="Gene3D" id="1.10.3730.20">
    <property type="match status" value="1"/>
</dbReference>
<feature type="transmembrane region" description="Helical" evidence="1">
    <location>
        <begin position="113"/>
        <end position="132"/>
    </location>
</feature>
<dbReference type="RefSeq" id="WP_171625231.1">
    <property type="nucleotide sequence ID" value="NZ_JABBPG010000002.1"/>
</dbReference>
<keyword evidence="1" id="KW-0472">Membrane</keyword>
<dbReference type="EMBL" id="JABBPG010000002">
    <property type="protein sequence ID" value="NOU50158.1"/>
    <property type="molecule type" value="Genomic_DNA"/>
</dbReference>
<dbReference type="InterPro" id="IPR037185">
    <property type="entry name" value="EmrE-like"/>
</dbReference>
<protein>
    <submittedName>
        <fullName evidence="3">DMT family transporter</fullName>
    </submittedName>
</protein>
<dbReference type="Pfam" id="PF00892">
    <property type="entry name" value="EamA"/>
    <property type="match status" value="2"/>
</dbReference>
<keyword evidence="1" id="KW-0812">Transmembrane</keyword>
<evidence type="ECO:0000256" key="1">
    <source>
        <dbReference type="SAM" id="Phobius"/>
    </source>
</evidence>
<feature type="domain" description="EamA" evidence="2">
    <location>
        <begin position="1"/>
        <end position="129"/>
    </location>
</feature>
<comment type="caution">
    <text evidence="3">The sequence shown here is derived from an EMBL/GenBank/DDBJ whole genome shotgun (WGS) entry which is preliminary data.</text>
</comment>
<feature type="transmembrane region" description="Helical" evidence="1">
    <location>
        <begin position="169"/>
        <end position="188"/>
    </location>
</feature>
<dbReference type="Proteomes" id="UP000586305">
    <property type="component" value="Unassembled WGS sequence"/>
</dbReference>
<dbReference type="SUPFAM" id="SSF103481">
    <property type="entry name" value="Multidrug resistance efflux transporter EmrE"/>
    <property type="match status" value="2"/>
</dbReference>
<feature type="transmembrane region" description="Helical" evidence="1">
    <location>
        <begin position="200"/>
        <end position="219"/>
    </location>
</feature>
<gene>
    <name evidence="3" type="ORF">HG263_06335</name>
</gene>
<feature type="transmembrane region" description="Helical" evidence="1">
    <location>
        <begin position="58"/>
        <end position="80"/>
    </location>
</feature>
<reference evidence="3 4" key="1">
    <citation type="submission" date="2020-04" db="EMBL/GenBank/DDBJ databases">
        <title>Pseudoalteromonas caenipelagi sp. nov., isolated from a tidal flat.</title>
        <authorList>
            <person name="Park S."/>
            <person name="Yoon J.-H."/>
        </authorList>
    </citation>
    <scope>NUCLEOTIDE SEQUENCE [LARGE SCALE GENOMIC DNA]</scope>
    <source>
        <strain evidence="3 4">JBTF-M23</strain>
    </source>
</reference>
<dbReference type="InterPro" id="IPR000620">
    <property type="entry name" value="EamA_dom"/>
</dbReference>
<feature type="domain" description="EamA" evidence="2">
    <location>
        <begin position="140"/>
        <end position="271"/>
    </location>
</feature>
<feature type="transmembrane region" description="Helical" evidence="1">
    <location>
        <begin position="87"/>
        <end position="107"/>
    </location>
</feature>
<proteinExistence type="predicted"/>
<organism evidence="3 4">
    <name type="scientific">Pseudoalteromonas caenipelagi</name>
    <dbReference type="NCBI Taxonomy" id="2726988"/>
    <lineage>
        <taxon>Bacteria</taxon>
        <taxon>Pseudomonadati</taxon>
        <taxon>Pseudomonadota</taxon>
        <taxon>Gammaproteobacteria</taxon>
        <taxon>Alteromonadales</taxon>
        <taxon>Pseudoalteromonadaceae</taxon>
        <taxon>Pseudoalteromonas</taxon>
    </lineage>
</organism>
<keyword evidence="1" id="KW-1133">Transmembrane helix</keyword>
<accession>A0A849VBC1</accession>
<name>A0A849VBC1_9GAMM</name>
<dbReference type="GO" id="GO:0016020">
    <property type="term" value="C:membrane"/>
    <property type="evidence" value="ECO:0007669"/>
    <property type="project" value="InterPro"/>
</dbReference>
<keyword evidence="4" id="KW-1185">Reference proteome</keyword>
<dbReference type="AlphaFoldDB" id="A0A849VBC1"/>
<feature type="transmembrane region" description="Helical" evidence="1">
    <location>
        <begin position="24"/>
        <end position="46"/>
    </location>
</feature>